<dbReference type="AlphaFoldDB" id="A0A6J0N2I0"/>
<protein>
    <submittedName>
        <fullName evidence="2">Protein PHLOEM PROTEIN 2-LIKE A8-like isoform X2</fullName>
    </submittedName>
</protein>
<accession>A0A6J0N2I0</accession>
<keyword evidence="1" id="KW-1185">Reference proteome</keyword>
<dbReference type="GeneID" id="108849576"/>
<sequence>MAATSTVATRIGPQVFISFQGQDVRNHFAQYIILASSPQNAGTGTAIANIRGMPLAEQSDTADYHFIESIVVLIQRFLDHVAVRGNPREASRQGGFTVPAIQL</sequence>
<evidence type="ECO:0000313" key="2">
    <source>
        <dbReference type="RefSeq" id="XP_018478639.1"/>
    </source>
</evidence>
<dbReference type="Proteomes" id="UP000504610">
    <property type="component" value="Chromosome 4"/>
</dbReference>
<dbReference type="OrthoDB" id="1056949at2759"/>
<reference evidence="1" key="1">
    <citation type="journal article" date="2019" name="Database">
        <title>The radish genome database (RadishGD): an integrated information resource for radish genomics.</title>
        <authorList>
            <person name="Yu H.J."/>
            <person name="Baek S."/>
            <person name="Lee Y.J."/>
            <person name="Cho A."/>
            <person name="Mun J.H."/>
        </authorList>
    </citation>
    <scope>NUCLEOTIDE SEQUENCE [LARGE SCALE GENOMIC DNA]</scope>
    <source>
        <strain evidence="1">cv. WK10039</strain>
    </source>
</reference>
<dbReference type="RefSeq" id="XP_018478639.1">
    <property type="nucleotide sequence ID" value="XM_018623137.2"/>
</dbReference>
<name>A0A6J0N2I0_RAPSA</name>
<proteinExistence type="predicted"/>
<reference evidence="2" key="2">
    <citation type="submission" date="2025-08" db="UniProtKB">
        <authorList>
            <consortium name="RefSeq"/>
        </authorList>
    </citation>
    <scope>IDENTIFICATION</scope>
    <source>
        <tissue evidence="2">Leaf</tissue>
    </source>
</reference>
<evidence type="ECO:0000313" key="1">
    <source>
        <dbReference type="Proteomes" id="UP000504610"/>
    </source>
</evidence>
<gene>
    <name evidence="2" type="primary">LOC108849576</name>
</gene>
<organism evidence="1 2">
    <name type="scientific">Raphanus sativus</name>
    <name type="common">Radish</name>
    <name type="synonym">Raphanus raphanistrum var. sativus</name>
    <dbReference type="NCBI Taxonomy" id="3726"/>
    <lineage>
        <taxon>Eukaryota</taxon>
        <taxon>Viridiplantae</taxon>
        <taxon>Streptophyta</taxon>
        <taxon>Embryophyta</taxon>
        <taxon>Tracheophyta</taxon>
        <taxon>Spermatophyta</taxon>
        <taxon>Magnoliopsida</taxon>
        <taxon>eudicotyledons</taxon>
        <taxon>Gunneridae</taxon>
        <taxon>Pentapetalae</taxon>
        <taxon>rosids</taxon>
        <taxon>malvids</taxon>
        <taxon>Brassicales</taxon>
        <taxon>Brassicaceae</taxon>
        <taxon>Brassiceae</taxon>
        <taxon>Raphanus</taxon>
    </lineage>
</organism>